<reference evidence="3 4" key="1">
    <citation type="journal article" date="2018" name="New Phytol.">
        <title>Phylogenomics of Endogonaceae and evolution of mycorrhizas within Mucoromycota.</title>
        <authorList>
            <person name="Chang Y."/>
            <person name="Desiro A."/>
            <person name="Na H."/>
            <person name="Sandor L."/>
            <person name="Lipzen A."/>
            <person name="Clum A."/>
            <person name="Barry K."/>
            <person name="Grigoriev I.V."/>
            <person name="Martin F.M."/>
            <person name="Stajich J.E."/>
            <person name="Smith M.E."/>
            <person name="Bonito G."/>
            <person name="Spatafora J.W."/>
        </authorList>
    </citation>
    <scope>NUCLEOTIDE SEQUENCE [LARGE SCALE GENOMIC DNA]</scope>
    <source>
        <strain evidence="3 4">AD002</strain>
    </source>
</reference>
<gene>
    <name evidence="3" type="ORF">BC938DRAFT_478378</name>
</gene>
<feature type="signal peptide" evidence="1">
    <location>
        <begin position="1"/>
        <end position="20"/>
    </location>
</feature>
<keyword evidence="1" id="KW-0732">Signal</keyword>
<sequence>MTIFVHVIFGFCMMDLGTLGYDPTIKIAKENVNTVFSHIDITCNKMKETFILIRPIFIHLVVSSHGIICWEAYKKGNSKTLYAIKDIWQYVKASIEDMYITEYYHHEKVHICGKLDDIKDNFAARVGKLHPCTYDYVNIWQVDLQLRESIRAGSSIA</sequence>
<dbReference type="Pfam" id="PF17667">
    <property type="entry name" value="Pkinase_fungal"/>
    <property type="match status" value="1"/>
</dbReference>
<dbReference type="PANTHER" id="PTHR38248">
    <property type="entry name" value="FUNK1 6"/>
    <property type="match status" value="1"/>
</dbReference>
<feature type="domain" description="Fungal-type protein kinase" evidence="2">
    <location>
        <begin position="4"/>
        <end position="122"/>
    </location>
</feature>
<dbReference type="Proteomes" id="UP000274822">
    <property type="component" value="Unassembled WGS sequence"/>
</dbReference>
<dbReference type="InterPro" id="IPR040976">
    <property type="entry name" value="Pkinase_fungal"/>
</dbReference>
<dbReference type="PANTHER" id="PTHR38248:SF2">
    <property type="entry name" value="FUNK1 11"/>
    <property type="match status" value="1"/>
</dbReference>
<evidence type="ECO:0000313" key="3">
    <source>
        <dbReference type="EMBL" id="RUS31153.1"/>
    </source>
</evidence>
<evidence type="ECO:0000259" key="2">
    <source>
        <dbReference type="Pfam" id="PF17667"/>
    </source>
</evidence>
<name>A0A433QMY7_9FUNG</name>
<evidence type="ECO:0000256" key="1">
    <source>
        <dbReference type="SAM" id="SignalP"/>
    </source>
</evidence>
<evidence type="ECO:0000313" key="4">
    <source>
        <dbReference type="Proteomes" id="UP000274822"/>
    </source>
</evidence>
<dbReference type="AlphaFoldDB" id="A0A433QMY7"/>
<dbReference type="EMBL" id="RBNJ01003242">
    <property type="protein sequence ID" value="RUS31153.1"/>
    <property type="molecule type" value="Genomic_DNA"/>
</dbReference>
<protein>
    <recommendedName>
        <fullName evidence="2">Fungal-type protein kinase domain-containing protein</fullName>
    </recommendedName>
</protein>
<keyword evidence="4" id="KW-1185">Reference proteome</keyword>
<organism evidence="3 4">
    <name type="scientific">Jimgerdemannia flammicorona</name>
    <dbReference type="NCBI Taxonomy" id="994334"/>
    <lineage>
        <taxon>Eukaryota</taxon>
        <taxon>Fungi</taxon>
        <taxon>Fungi incertae sedis</taxon>
        <taxon>Mucoromycota</taxon>
        <taxon>Mucoromycotina</taxon>
        <taxon>Endogonomycetes</taxon>
        <taxon>Endogonales</taxon>
        <taxon>Endogonaceae</taxon>
        <taxon>Jimgerdemannia</taxon>
    </lineage>
</organism>
<proteinExistence type="predicted"/>
<feature type="chain" id="PRO_5019385584" description="Fungal-type protein kinase domain-containing protein" evidence="1">
    <location>
        <begin position="21"/>
        <end position="157"/>
    </location>
</feature>
<accession>A0A433QMY7</accession>
<comment type="caution">
    <text evidence="3">The sequence shown here is derived from an EMBL/GenBank/DDBJ whole genome shotgun (WGS) entry which is preliminary data.</text>
</comment>